<proteinExistence type="inferred from homology"/>
<feature type="binding site" evidence="15">
    <location>
        <position position="187"/>
    </location>
    <ligand>
        <name>substrate</name>
    </ligand>
</feature>
<evidence type="ECO:0000259" key="17">
    <source>
        <dbReference type="PROSITE" id="PS51747"/>
    </source>
</evidence>
<comment type="function">
    <text evidence="1 13">Converts 2,5-diamino-6-(ribosylamino)-4(3h)-pyrimidinone 5'-phosphate into 5-amino-6-(ribosylamino)-2,4(1h,3h)-pyrimidinedione 5'-phosphate.</text>
</comment>
<evidence type="ECO:0000256" key="9">
    <source>
        <dbReference type="ARBA" id="ARBA00022833"/>
    </source>
</evidence>
<dbReference type="GO" id="GO:0009231">
    <property type="term" value="P:riboflavin biosynthetic process"/>
    <property type="evidence" value="ECO:0007669"/>
    <property type="project" value="UniProtKB-UniPathway"/>
</dbReference>
<comment type="similarity">
    <text evidence="4 13">In the N-terminal section; belongs to the cytidine and deoxycytidylate deaminase family.</text>
</comment>
<feature type="domain" description="CMP/dCMP-type deaminase" evidence="17">
    <location>
        <begin position="4"/>
        <end position="126"/>
    </location>
</feature>
<evidence type="ECO:0000313" key="18">
    <source>
        <dbReference type="EMBL" id="VFJ92592.1"/>
    </source>
</evidence>
<dbReference type="InterPro" id="IPR024072">
    <property type="entry name" value="DHFR-like_dom_sf"/>
</dbReference>
<sequence length="394" mass="42169">MQNAGDHQFMARALALARRGLTTTDPNPRVGCVLAREGRIVGEGWHERAGGPHAERNALARAGESAQSATAYVTLEPCCHFGRTEPCTRALIEAGIGRVVGTMVDPNPAVSGEGFSELSRAGIRVEIGLMAREAEALNPGFLMRLRHGRPFVRCKLAMSLDARTAMSSGESQWITGPAARRDVQRLRARSSAILTGVGTVLADNPSMTVRPEELGSERQNAAANTPIRQPLRVVLDPTLATPPDATILQSAMAPTAPNSGSGADEVPSRAHTVLIAATEGYSEGRAQAIREAGVRVVSLPGTRDALDLGRVMDYLGKQAINEVLLECGARLAGAMLRENLIDELIIYLAPTIMGSGARALFELPGLERMADRFHLAITDIRAVGRDWRITARRP</sequence>
<keyword evidence="7 13" id="KW-0479">Metal-binding</keyword>
<evidence type="ECO:0000256" key="2">
    <source>
        <dbReference type="ARBA" id="ARBA00004882"/>
    </source>
</evidence>
<dbReference type="GO" id="GO:0050661">
    <property type="term" value="F:NADP binding"/>
    <property type="evidence" value="ECO:0007669"/>
    <property type="project" value="InterPro"/>
</dbReference>
<dbReference type="InterPro" id="IPR016192">
    <property type="entry name" value="APOBEC/CMP_deaminase_Zn-bd"/>
</dbReference>
<dbReference type="AlphaFoldDB" id="A0A450ULS4"/>
<accession>A0A450ULS4</accession>
<evidence type="ECO:0000256" key="15">
    <source>
        <dbReference type="PIRSR" id="PIRSR006769-2"/>
    </source>
</evidence>
<comment type="pathway">
    <text evidence="3 13">Cofactor biosynthesis; riboflavin biosynthesis; 5-amino-6-(D-ribitylamino)uracil from GTP: step 3/4.</text>
</comment>
<dbReference type="InterPro" id="IPR016193">
    <property type="entry name" value="Cytidine_deaminase-like"/>
</dbReference>
<dbReference type="PANTHER" id="PTHR38011:SF7">
    <property type="entry name" value="2,5-DIAMINO-6-RIBOSYLAMINO-4(3H)-PYRIMIDINONE 5'-PHOSPHATE REDUCTASE"/>
    <property type="match status" value="1"/>
</dbReference>
<feature type="binding site" evidence="15">
    <location>
        <position position="171"/>
    </location>
    <ligand>
        <name>substrate</name>
    </ligand>
</feature>
<dbReference type="PROSITE" id="PS51747">
    <property type="entry name" value="CYT_DCMP_DEAMINASES_2"/>
    <property type="match status" value="1"/>
</dbReference>
<feature type="binding site" evidence="15">
    <location>
        <position position="157"/>
    </location>
    <ligand>
        <name>NADP(+)</name>
        <dbReference type="ChEBI" id="CHEBI:58349"/>
    </ligand>
</feature>
<feature type="binding site" evidence="16">
    <location>
        <position position="87"/>
    </location>
    <ligand>
        <name>Zn(2+)</name>
        <dbReference type="ChEBI" id="CHEBI:29105"/>
        <note>catalytic</note>
    </ligand>
</feature>
<feature type="binding site" evidence="15">
    <location>
        <position position="173"/>
    </location>
    <ligand>
        <name>NADP(+)</name>
        <dbReference type="ChEBI" id="CHEBI:58349"/>
    </ligand>
</feature>
<dbReference type="Gene3D" id="3.40.430.10">
    <property type="entry name" value="Dihydrofolate Reductase, subunit A"/>
    <property type="match status" value="1"/>
</dbReference>
<dbReference type="EC" id="3.5.4.26" evidence="13"/>
<dbReference type="Gene3D" id="3.40.140.10">
    <property type="entry name" value="Cytidine Deaminase, domain 2"/>
    <property type="match status" value="1"/>
</dbReference>
<name>A0A450ULS4_9GAMM</name>
<organism evidence="19">
    <name type="scientific">Candidatus Kentrum eta</name>
    <dbReference type="NCBI Taxonomy" id="2126337"/>
    <lineage>
        <taxon>Bacteria</taxon>
        <taxon>Pseudomonadati</taxon>
        <taxon>Pseudomonadota</taxon>
        <taxon>Gammaproteobacteria</taxon>
        <taxon>Candidatus Kentrum</taxon>
    </lineage>
</organism>
<reference evidence="19" key="1">
    <citation type="submission" date="2019-02" db="EMBL/GenBank/DDBJ databases">
        <authorList>
            <person name="Gruber-Vodicka R. H."/>
            <person name="Seah K. B. B."/>
        </authorList>
    </citation>
    <scope>NUCLEOTIDE SEQUENCE</scope>
    <source>
        <strain evidence="20">BECK_SA2B12</strain>
        <strain evidence="18">BECK_SA2B15</strain>
        <strain evidence="19">BECK_SA2B20</strain>
    </source>
</reference>
<dbReference type="CDD" id="cd01284">
    <property type="entry name" value="Riboflavin_deaminase-reductase"/>
    <property type="match status" value="1"/>
</dbReference>
<dbReference type="UniPathway" id="UPA00275">
    <property type="reaction ID" value="UER00401"/>
</dbReference>
<evidence type="ECO:0000256" key="5">
    <source>
        <dbReference type="ARBA" id="ARBA00007417"/>
    </source>
</evidence>
<feature type="binding site" evidence="15">
    <location>
        <begin position="328"/>
        <end position="334"/>
    </location>
    <ligand>
        <name>NADP(+)</name>
        <dbReference type="ChEBI" id="CHEBI:58349"/>
    </ligand>
</feature>
<dbReference type="NCBIfam" id="TIGR00326">
    <property type="entry name" value="eubact_ribD"/>
    <property type="match status" value="1"/>
</dbReference>
<evidence type="ECO:0000256" key="4">
    <source>
        <dbReference type="ARBA" id="ARBA00005259"/>
    </source>
</evidence>
<evidence type="ECO:0000256" key="1">
    <source>
        <dbReference type="ARBA" id="ARBA00002151"/>
    </source>
</evidence>
<dbReference type="EC" id="1.1.1.193" evidence="13"/>
<dbReference type="PROSITE" id="PS00903">
    <property type="entry name" value="CYT_DCMP_DEAMINASES_1"/>
    <property type="match status" value="1"/>
</dbReference>
<keyword evidence="12" id="KW-0511">Multifunctional enzyme</keyword>
<dbReference type="EMBL" id="CAADFI010000045">
    <property type="protein sequence ID" value="VFJ93488.1"/>
    <property type="molecule type" value="Genomic_DNA"/>
</dbReference>
<dbReference type="InterPro" id="IPR002125">
    <property type="entry name" value="CMP_dCMP_dom"/>
</dbReference>
<feature type="binding site" evidence="16">
    <location>
        <position position="78"/>
    </location>
    <ligand>
        <name>Zn(2+)</name>
        <dbReference type="ChEBI" id="CHEBI:29105"/>
        <note>catalytic</note>
    </ligand>
</feature>
<evidence type="ECO:0000256" key="10">
    <source>
        <dbReference type="ARBA" id="ARBA00022857"/>
    </source>
</evidence>
<evidence type="ECO:0000256" key="6">
    <source>
        <dbReference type="ARBA" id="ARBA00022619"/>
    </source>
</evidence>
<dbReference type="Pfam" id="PF00383">
    <property type="entry name" value="dCMP_cyt_deam_1"/>
    <property type="match status" value="1"/>
</dbReference>
<feature type="binding site" evidence="16">
    <location>
        <position position="53"/>
    </location>
    <ligand>
        <name>Zn(2+)</name>
        <dbReference type="ChEBI" id="CHEBI:29105"/>
        <note>catalytic</note>
    </ligand>
</feature>
<dbReference type="InterPro" id="IPR011549">
    <property type="entry name" value="RibD_C"/>
</dbReference>
<dbReference type="PIRSF" id="PIRSF006769">
    <property type="entry name" value="RibD"/>
    <property type="match status" value="1"/>
</dbReference>
<dbReference type="InterPro" id="IPR002734">
    <property type="entry name" value="RibDG_C"/>
</dbReference>
<dbReference type="SUPFAM" id="SSF53597">
    <property type="entry name" value="Dihydrofolate reductase-like"/>
    <property type="match status" value="1"/>
</dbReference>
<evidence type="ECO:0000256" key="14">
    <source>
        <dbReference type="PIRSR" id="PIRSR006769-1"/>
    </source>
</evidence>
<dbReference type="PANTHER" id="PTHR38011">
    <property type="entry name" value="DIHYDROFOLATE REDUCTASE FAMILY PROTEIN (AFU_ORTHOLOGUE AFUA_8G06820)"/>
    <property type="match status" value="1"/>
</dbReference>
<dbReference type="NCBIfam" id="TIGR00227">
    <property type="entry name" value="ribD_Cterm"/>
    <property type="match status" value="1"/>
</dbReference>
<dbReference type="Pfam" id="PF01872">
    <property type="entry name" value="RibD_C"/>
    <property type="match status" value="1"/>
</dbReference>
<keyword evidence="9 13" id="KW-0862">Zinc</keyword>
<feature type="active site" description="Proton donor" evidence="14">
    <location>
        <position position="55"/>
    </location>
</feature>
<dbReference type="InterPro" id="IPR050765">
    <property type="entry name" value="Riboflavin_Biosynth_HTPR"/>
</dbReference>
<keyword evidence="11 13" id="KW-0560">Oxidoreductase</keyword>
<comment type="catalytic activity">
    <reaction evidence="13">
        <text>2,5-diamino-6-hydroxy-4-(5-phosphoribosylamino)-pyrimidine + H2O + H(+) = 5-amino-6-(5-phospho-D-ribosylamino)uracil + NH4(+)</text>
        <dbReference type="Rhea" id="RHEA:21868"/>
        <dbReference type="ChEBI" id="CHEBI:15377"/>
        <dbReference type="ChEBI" id="CHEBI:15378"/>
        <dbReference type="ChEBI" id="CHEBI:28938"/>
        <dbReference type="ChEBI" id="CHEBI:58453"/>
        <dbReference type="ChEBI" id="CHEBI:58614"/>
        <dbReference type="EC" id="3.5.4.26"/>
    </reaction>
</comment>
<feature type="binding site" evidence="15">
    <location>
        <position position="326"/>
    </location>
    <ligand>
        <name>substrate</name>
    </ligand>
</feature>
<keyword evidence="8 13" id="KW-0378">Hydrolase</keyword>
<evidence type="ECO:0000256" key="11">
    <source>
        <dbReference type="ARBA" id="ARBA00023002"/>
    </source>
</evidence>
<comment type="cofactor">
    <cofactor evidence="13 16">
        <name>Zn(2+)</name>
        <dbReference type="ChEBI" id="CHEBI:29105"/>
    </cofactor>
    <text evidence="13 16">Binds 1 zinc ion.</text>
</comment>
<evidence type="ECO:0000256" key="8">
    <source>
        <dbReference type="ARBA" id="ARBA00022801"/>
    </source>
</evidence>
<evidence type="ECO:0000256" key="3">
    <source>
        <dbReference type="ARBA" id="ARBA00004910"/>
    </source>
</evidence>
<evidence type="ECO:0000313" key="19">
    <source>
        <dbReference type="EMBL" id="VFJ93488.1"/>
    </source>
</evidence>
<gene>
    <name evidence="18" type="ORF">BECKH772A_GA0070896_1004514</name>
    <name evidence="19" type="ORF">BECKH772B_GA0070898_1004515</name>
    <name evidence="20" type="ORF">BECKH772C_GA0070978_1004215</name>
</gene>
<feature type="binding site" evidence="15">
    <location>
        <position position="210"/>
    </location>
    <ligand>
        <name>substrate</name>
    </ligand>
</feature>
<comment type="catalytic activity">
    <reaction evidence="13">
        <text>5-amino-6-(5-phospho-D-ribitylamino)uracil + NADP(+) = 5-amino-6-(5-phospho-D-ribosylamino)uracil + NADPH + H(+)</text>
        <dbReference type="Rhea" id="RHEA:17845"/>
        <dbReference type="ChEBI" id="CHEBI:15378"/>
        <dbReference type="ChEBI" id="CHEBI:57783"/>
        <dbReference type="ChEBI" id="CHEBI:58349"/>
        <dbReference type="ChEBI" id="CHEBI:58421"/>
        <dbReference type="ChEBI" id="CHEBI:58453"/>
        <dbReference type="EC" id="1.1.1.193"/>
    </reaction>
</comment>
<feature type="binding site" evidence="15">
    <location>
        <position position="203"/>
    </location>
    <ligand>
        <name>substrate</name>
    </ligand>
</feature>
<feature type="binding site" evidence="15">
    <location>
        <position position="199"/>
    </location>
    <ligand>
        <name>NADP(+)</name>
        <dbReference type="ChEBI" id="CHEBI:58349"/>
    </ligand>
</feature>
<keyword evidence="6 13" id="KW-0686">Riboflavin biosynthesis</keyword>
<dbReference type="GO" id="GO:0008835">
    <property type="term" value="F:diaminohydroxyphosphoribosylaminopyrimidine deaminase activity"/>
    <property type="evidence" value="ECO:0007669"/>
    <property type="project" value="UniProtKB-EC"/>
</dbReference>
<dbReference type="FunFam" id="3.40.140.10:FF:000025">
    <property type="entry name" value="Riboflavin biosynthesis protein RibD"/>
    <property type="match status" value="1"/>
</dbReference>
<comment type="pathway">
    <text evidence="2 13">Cofactor biosynthesis; riboflavin biosynthesis; 5-amino-6-(D-ribitylamino)uracil from GTP: step 2/4.</text>
</comment>
<comment type="similarity">
    <text evidence="5 13">In the C-terminal section; belongs to the HTP reductase family.</text>
</comment>
<evidence type="ECO:0000256" key="7">
    <source>
        <dbReference type="ARBA" id="ARBA00022723"/>
    </source>
</evidence>
<keyword evidence="10 13" id="KW-0521">NADP</keyword>
<evidence type="ECO:0000256" key="13">
    <source>
        <dbReference type="PIRNR" id="PIRNR006769"/>
    </source>
</evidence>
<evidence type="ECO:0000256" key="12">
    <source>
        <dbReference type="ARBA" id="ARBA00023268"/>
    </source>
</evidence>
<dbReference type="GO" id="GO:0008270">
    <property type="term" value="F:zinc ion binding"/>
    <property type="evidence" value="ECO:0007669"/>
    <property type="project" value="InterPro"/>
</dbReference>
<evidence type="ECO:0000256" key="16">
    <source>
        <dbReference type="PIRSR" id="PIRSR006769-3"/>
    </source>
</evidence>
<evidence type="ECO:0000313" key="20">
    <source>
        <dbReference type="EMBL" id="VFK00275.1"/>
    </source>
</evidence>
<protein>
    <recommendedName>
        <fullName evidence="13">Riboflavin biosynthesis protein RibD</fullName>
    </recommendedName>
    <domain>
        <recommendedName>
            <fullName evidence="13">Diaminohydroxyphosphoribosylaminopyrimidine deaminase</fullName>
            <shortName evidence="13">DRAP deaminase</shortName>
            <ecNumber evidence="13">3.5.4.26</ecNumber>
        </recommendedName>
        <alternativeName>
            <fullName evidence="13">Riboflavin-specific deaminase</fullName>
        </alternativeName>
    </domain>
    <domain>
        <recommendedName>
            <fullName evidence="13">5-amino-6-(5-phosphoribosylamino)uracil reductase</fullName>
            <ecNumber evidence="13">1.1.1.193</ecNumber>
        </recommendedName>
        <alternativeName>
            <fullName evidence="13">HTP reductase</fullName>
        </alternativeName>
    </domain>
</protein>
<dbReference type="SUPFAM" id="SSF53927">
    <property type="entry name" value="Cytidine deaminase-like"/>
    <property type="match status" value="1"/>
</dbReference>
<dbReference type="InterPro" id="IPR004794">
    <property type="entry name" value="Eubact_RibD"/>
</dbReference>
<dbReference type="EMBL" id="CAADFJ010000042">
    <property type="protein sequence ID" value="VFK00275.1"/>
    <property type="molecule type" value="Genomic_DNA"/>
</dbReference>
<dbReference type="GO" id="GO:0008703">
    <property type="term" value="F:5-amino-6-(5-phosphoribosylamino)uracil reductase activity"/>
    <property type="evidence" value="ECO:0007669"/>
    <property type="project" value="UniProtKB-EC"/>
</dbReference>
<dbReference type="EMBL" id="CAADFG010000045">
    <property type="protein sequence ID" value="VFJ92592.1"/>
    <property type="molecule type" value="Genomic_DNA"/>
</dbReference>